<sequence length="127" mass="14480">MMSANNVIEFPNKNKLLSGEPKDMIEVTLNVNQIRFNHINETLQAVVPMIFSNIELAGFDFIPNEDDEDPNIKDGALLVECLRSMLCKHYNIEHPLQRVAEELFIRQDDDSFTLADTLVIDFEKGNG</sequence>
<dbReference type="EMBL" id="LR796247">
    <property type="protein sequence ID" value="CAB4131554.1"/>
    <property type="molecule type" value="Genomic_DNA"/>
</dbReference>
<evidence type="ECO:0000313" key="1">
    <source>
        <dbReference type="EMBL" id="CAB4131554.1"/>
    </source>
</evidence>
<gene>
    <name evidence="1" type="ORF">UFOVP132_144</name>
</gene>
<proteinExistence type="predicted"/>
<name>A0A6J5LAK9_9CAUD</name>
<organism evidence="1">
    <name type="scientific">uncultured Caudovirales phage</name>
    <dbReference type="NCBI Taxonomy" id="2100421"/>
    <lineage>
        <taxon>Viruses</taxon>
        <taxon>Duplodnaviria</taxon>
        <taxon>Heunggongvirae</taxon>
        <taxon>Uroviricota</taxon>
        <taxon>Caudoviricetes</taxon>
        <taxon>Peduoviridae</taxon>
        <taxon>Maltschvirus</taxon>
        <taxon>Maltschvirus maltsch</taxon>
    </lineage>
</organism>
<accession>A0A6J5LAK9</accession>
<protein>
    <submittedName>
        <fullName evidence="1">Uncharacterized protein</fullName>
    </submittedName>
</protein>
<reference evidence="1" key="1">
    <citation type="submission" date="2020-04" db="EMBL/GenBank/DDBJ databases">
        <authorList>
            <person name="Chiriac C."/>
            <person name="Salcher M."/>
            <person name="Ghai R."/>
            <person name="Kavagutti S V."/>
        </authorList>
    </citation>
    <scope>NUCLEOTIDE SEQUENCE</scope>
</reference>